<dbReference type="Pfam" id="PF01557">
    <property type="entry name" value="FAA_hydrolase"/>
    <property type="match status" value="1"/>
</dbReference>
<dbReference type="PANTHER" id="PTHR11820:SF90">
    <property type="entry name" value="FLUTATHIONE S-TRANSFERASE"/>
    <property type="match status" value="1"/>
</dbReference>
<comment type="caution">
    <text evidence="3">The sequence shown here is derived from an EMBL/GenBank/DDBJ whole genome shotgun (WGS) entry which is preliminary data.</text>
</comment>
<keyword evidence="4" id="KW-1185">Reference proteome</keyword>
<dbReference type="AlphaFoldDB" id="A0A094YSS0"/>
<dbReference type="PANTHER" id="PTHR11820">
    <property type="entry name" value="ACYLPYRUVASE"/>
    <property type="match status" value="1"/>
</dbReference>
<dbReference type="EMBL" id="JOKM01000038">
    <property type="protein sequence ID" value="KGB24462.1"/>
    <property type="molecule type" value="Genomic_DNA"/>
</dbReference>
<keyword evidence="1" id="KW-0479">Metal-binding</keyword>
<keyword evidence="3" id="KW-0378">Hydrolase</keyword>
<evidence type="ECO:0000313" key="3">
    <source>
        <dbReference type="EMBL" id="KGB24462.1"/>
    </source>
</evidence>
<organism evidence="3 4">
    <name type="scientific">Acetobacter tropicalis</name>
    <dbReference type="NCBI Taxonomy" id="104102"/>
    <lineage>
        <taxon>Bacteria</taxon>
        <taxon>Pseudomonadati</taxon>
        <taxon>Pseudomonadota</taxon>
        <taxon>Alphaproteobacteria</taxon>
        <taxon>Acetobacterales</taxon>
        <taxon>Acetobacteraceae</taxon>
        <taxon>Acetobacter</taxon>
    </lineage>
</organism>
<gene>
    <name evidence="3" type="ORF">AtDm6_1170</name>
</gene>
<evidence type="ECO:0000259" key="2">
    <source>
        <dbReference type="Pfam" id="PF01557"/>
    </source>
</evidence>
<accession>A0A094YSS0</accession>
<dbReference type="GO" id="GO:0018773">
    <property type="term" value="F:acetylpyruvate hydrolase activity"/>
    <property type="evidence" value="ECO:0007669"/>
    <property type="project" value="TreeGrafter"/>
</dbReference>
<dbReference type="Gene3D" id="3.90.850.10">
    <property type="entry name" value="Fumarylacetoacetase-like, C-terminal domain"/>
    <property type="match status" value="1"/>
</dbReference>
<dbReference type="STRING" id="104102.AtDm6_1170"/>
<dbReference type="GO" id="GO:0046872">
    <property type="term" value="F:metal ion binding"/>
    <property type="evidence" value="ECO:0007669"/>
    <property type="project" value="UniProtKB-KW"/>
</dbReference>
<evidence type="ECO:0000313" key="4">
    <source>
        <dbReference type="Proteomes" id="UP000029448"/>
    </source>
</evidence>
<feature type="domain" description="Fumarylacetoacetase-like C-terminal" evidence="2">
    <location>
        <begin position="66"/>
        <end position="262"/>
    </location>
</feature>
<dbReference type="SUPFAM" id="SSF56529">
    <property type="entry name" value="FAH"/>
    <property type="match status" value="1"/>
</dbReference>
<proteinExistence type="predicted"/>
<dbReference type="InterPro" id="IPR011234">
    <property type="entry name" value="Fumarylacetoacetase-like_C"/>
</dbReference>
<sequence length="266" mass="28739">MAVFLEPVRYSPACVSCSDLVLHRLFQPSLSGHSLMPTSSTPTLFPLSVPTLPIQGENARFPVRRIWCVGQNYAEHSREMGSNPDRDPPFFFSKPADAVTQNSVLPFPPQTDNLHPEVELVVAIGSGGTDISPDTALSHIYGYAVGLDMTRRDLQATAKKTGRPWSLAKGFDASCPVSAIKPASHTPALTHSAITLTVNGEIRQSGKIDDMIWSIPEIISALSRSVRLESGDLIMTGTPAGVSRIVKGDRLDAKCENIGELSLTYI</sequence>
<dbReference type="Proteomes" id="UP000029448">
    <property type="component" value="Unassembled WGS sequence"/>
</dbReference>
<name>A0A094YSS0_9PROT</name>
<evidence type="ECO:0000256" key="1">
    <source>
        <dbReference type="ARBA" id="ARBA00022723"/>
    </source>
</evidence>
<dbReference type="PATRIC" id="fig|104102.7.peg.1162"/>
<dbReference type="InterPro" id="IPR036663">
    <property type="entry name" value="Fumarylacetoacetase_C_sf"/>
</dbReference>
<reference evidence="3 4" key="1">
    <citation type="submission" date="2014-06" db="EMBL/GenBank/DDBJ databases">
        <title>Functional and comparative genomic analyses of the Drosophila gut microbiota identify candidate symbiosis factors.</title>
        <authorList>
            <person name="Newell P.D."/>
            <person name="Chaston J.M."/>
            <person name="Douglas A.E."/>
        </authorList>
    </citation>
    <scope>NUCLEOTIDE SEQUENCE [LARGE SCALE GENOMIC DNA]</scope>
    <source>
        <strain evidence="3 4">DmCS_006</strain>
    </source>
</reference>
<protein>
    <submittedName>
        <fullName evidence="3">Fumarylacetoacetate hydrolase family protein</fullName>
    </submittedName>
</protein>